<evidence type="ECO:0000313" key="3">
    <source>
        <dbReference type="Proteomes" id="UP000217154"/>
    </source>
</evidence>
<gene>
    <name evidence="2" type="ORF">CKY39_20515</name>
</gene>
<feature type="domain" description="Glycoside hydrolase family 19 catalytic" evidence="1">
    <location>
        <begin position="78"/>
        <end position="156"/>
    </location>
</feature>
<dbReference type="Proteomes" id="UP000217154">
    <property type="component" value="Chromosome"/>
</dbReference>
<dbReference type="SUPFAM" id="SSF53955">
    <property type="entry name" value="Lysozyme-like"/>
    <property type="match status" value="1"/>
</dbReference>
<dbReference type="KEGG" id="vbo:CKY39_20515"/>
<dbReference type="InterPro" id="IPR023346">
    <property type="entry name" value="Lysozyme-like_dom_sf"/>
</dbReference>
<sequence length="194" mass="21807">MIDTQTLIECTGATRADAERYTLHLADGMNRFRIHSPVAMAVFLGQLTVESDKLEKVEEGLNYTTPQRLRDIFPSLFVQGGYRAEDYVRNPRGLSMLRYKGFHGRGLIQLTWEDAYIAAGKALSRDFRGNPSLLLQPQDAAMSACWFFAEYRGCLPAAQRGDVHEVTRLVNGPKRLKLAERTAATDRALKVLSK</sequence>
<dbReference type="RefSeq" id="WP_095745706.1">
    <property type="nucleotide sequence ID" value="NZ_CP023284.1"/>
</dbReference>
<dbReference type="GO" id="GO:0004568">
    <property type="term" value="F:chitinase activity"/>
    <property type="evidence" value="ECO:0007669"/>
    <property type="project" value="InterPro"/>
</dbReference>
<accession>A0A250DN30</accession>
<proteinExistence type="predicted"/>
<dbReference type="InterPro" id="IPR000726">
    <property type="entry name" value="Glyco_hydro_19_cat"/>
</dbReference>
<dbReference type="GO" id="GO:0016998">
    <property type="term" value="P:cell wall macromolecule catabolic process"/>
    <property type="evidence" value="ECO:0007669"/>
    <property type="project" value="InterPro"/>
</dbReference>
<dbReference type="GO" id="GO:0006032">
    <property type="term" value="P:chitin catabolic process"/>
    <property type="evidence" value="ECO:0007669"/>
    <property type="project" value="InterPro"/>
</dbReference>
<organism evidence="2 3">
    <name type="scientific">Variovorax boronicumulans</name>
    <dbReference type="NCBI Taxonomy" id="436515"/>
    <lineage>
        <taxon>Bacteria</taxon>
        <taxon>Pseudomonadati</taxon>
        <taxon>Pseudomonadota</taxon>
        <taxon>Betaproteobacteria</taxon>
        <taxon>Burkholderiales</taxon>
        <taxon>Comamonadaceae</taxon>
        <taxon>Variovorax</taxon>
    </lineage>
</organism>
<evidence type="ECO:0000259" key="1">
    <source>
        <dbReference type="Pfam" id="PF00182"/>
    </source>
</evidence>
<dbReference type="Gene3D" id="1.10.530.10">
    <property type="match status" value="1"/>
</dbReference>
<reference evidence="2 3" key="1">
    <citation type="submission" date="2017-09" db="EMBL/GenBank/DDBJ databases">
        <title>The diverse metabolic capabilities of V. boronicumulans make it an excellent choice for continued studies on novel biodegradation.</title>
        <authorList>
            <person name="Sun S."/>
        </authorList>
    </citation>
    <scope>NUCLEOTIDE SEQUENCE [LARGE SCALE GENOMIC DNA]</scope>
    <source>
        <strain evidence="2 3">J1</strain>
    </source>
</reference>
<dbReference type="EMBL" id="CP023284">
    <property type="protein sequence ID" value="ATA55333.1"/>
    <property type="molecule type" value="Genomic_DNA"/>
</dbReference>
<name>A0A250DN30_9BURK</name>
<protein>
    <recommendedName>
        <fullName evidence="1">Glycoside hydrolase family 19 catalytic domain-containing protein</fullName>
    </recommendedName>
</protein>
<evidence type="ECO:0000313" key="2">
    <source>
        <dbReference type="EMBL" id="ATA55333.1"/>
    </source>
</evidence>
<dbReference type="AlphaFoldDB" id="A0A250DN30"/>
<dbReference type="Pfam" id="PF00182">
    <property type="entry name" value="Glyco_hydro_19"/>
    <property type="match status" value="1"/>
</dbReference>